<dbReference type="InterPro" id="IPR033659">
    <property type="entry name" value="Ferrochelatase_N"/>
</dbReference>
<comment type="similarity">
    <text evidence="1 7 8">Belongs to the ferrochelatase family.</text>
</comment>
<dbReference type="OrthoDB" id="9809741at2"/>
<dbReference type="Proteomes" id="UP000186917">
    <property type="component" value="Unassembled WGS sequence"/>
</dbReference>
<keyword evidence="3 7" id="KW-0350">Heme biosynthesis</keyword>
<comment type="catalytic activity">
    <reaction evidence="6">
        <text>Fe-coproporphyrin III + 2 H(+) = coproporphyrin III + Fe(2+)</text>
        <dbReference type="Rhea" id="RHEA:49572"/>
        <dbReference type="ChEBI" id="CHEBI:15378"/>
        <dbReference type="ChEBI" id="CHEBI:29033"/>
        <dbReference type="ChEBI" id="CHEBI:68438"/>
        <dbReference type="ChEBI" id="CHEBI:131725"/>
        <dbReference type="EC" id="4.99.1.9"/>
    </reaction>
    <physiologicalReaction direction="right-to-left" evidence="6">
        <dbReference type="Rhea" id="RHEA:49574"/>
    </physiologicalReaction>
</comment>
<evidence type="ECO:0000256" key="6">
    <source>
        <dbReference type="ARBA" id="ARBA00024536"/>
    </source>
</evidence>
<dbReference type="InterPro" id="IPR001015">
    <property type="entry name" value="Ferrochelatase"/>
</dbReference>
<evidence type="ECO:0000256" key="7">
    <source>
        <dbReference type="HAMAP-Rule" id="MF_00323"/>
    </source>
</evidence>
<dbReference type="SUPFAM" id="SSF53800">
    <property type="entry name" value="Chelatase"/>
    <property type="match status" value="1"/>
</dbReference>
<protein>
    <recommendedName>
        <fullName evidence="7">Ferrochelatase</fullName>
        <ecNumber evidence="7">4.98.1.1</ecNumber>
    </recommendedName>
    <alternativeName>
        <fullName evidence="7">Heme synthase</fullName>
    </alternativeName>
    <alternativeName>
        <fullName evidence="7">Protoheme ferro-lyase</fullName>
    </alternativeName>
</protein>
<evidence type="ECO:0000256" key="3">
    <source>
        <dbReference type="ARBA" id="ARBA00023133"/>
    </source>
</evidence>
<accession>A0A1N7KXN1</accession>
<evidence type="ECO:0000256" key="1">
    <source>
        <dbReference type="ARBA" id="ARBA00007718"/>
    </source>
</evidence>
<dbReference type="Gene3D" id="3.40.50.1400">
    <property type="match status" value="2"/>
</dbReference>
<dbReference type="HAMAP" id="MF_00323">
    <property type="entry name" value="Ferrochelatase"/>
    <property type="match status" value="1"/>
</dbReference>
<dbReference type="EC" id="4.98.1.1" evidence="7"/>
<evidence type="ECO:0000256" key="4">
    <source>
        <dbReference type="ARBA" id="ARBA00023239"/>
    </source>
</evidence>
<dbReference type="UniPathway" id="UPA00252">
    <property type="reaction ID" value="UER00325"/>
</dbReference>
<dbReference type="PANTHER" id="PTHR11108:SF1">
    <property type="entry name" value="FERROCHELATASE, MITOCHONDRIAL"/>
    <property type="match status" value="1"/>
</dbReference>
<dbReference type="CDD" id="cd00419">
    <property type="entry name" value="Ferrochelatase_C"/>
    <property type="match status" value="1"/>
</dbReference>
<dbReference type="NCBIfam" id="TIGR00109">
    <property type="entry name" value="hemH"/>
    <property type="match status" value="1"/>
</dbReference>
<evidence type="ECO:0000313" key="9">
    <source>
        <dbReference type="EMBL" id="SIS66311.1"/>
    </source>
</evidence>
<dbReference type="RefSeq" id="WP_076375308.1">
    <property type="nucleotide sequence ID" value="NZ_AP017422.1"/>
</dbReference>
<dbReference type="CDD" id="cd03411">
    <property type="entry name" value="Ferrochelatase_N"/>
    <property type="match status" value="1"/>
</dbReference>
<dbReference type="PANTHER" id="PTHR11108">
    <property type="entry name" value="FERROCHELATASE"/>
    <property type="match status" value="1"/>
</dbReference>
<comment type="function">
    <text evidence="7">Catalyzes the ferrous insertion into protoporphyrin IX.</text>
</comment>
<dbReference type="GO" id="GO:0046872">
    <property type="term" value="F:metal ion binding"/>
    <property type="evidence" value="ECO:0007669"/>
    <property type="project" value="UniProtKB-KW"/>
</dbReference>
<evidence type="ECO:0000256" key="2">
    <source>
        <dbReference type="ARBA" id="ARBA00023004"/>
    </source>
</evidence>
<keyword evidence="7" id="KW-0963">Cytoplasm</keyword>
<evidence type="ECO:0000256" key="5">
    <source>
        <dbReference type="ARBA" id="ARBA00023244"/>
    </source>
</evidence>
<feature type="binding site" evidence="7">
    <location>
        <position position="193"/>
    </location>
    <ligand>
        <name>Fe(2+)</name>
        <dbReference type="ChEBI" id="CHEBI:29033"/>
    </ligand>
</feature>
<reference evidence="10" key="1">
    <citation type="submission" date="2017-01" db="EMBL/GenBank/DDBJ databases">
        <authorList>
            <person name="Varghese N."/>
            <person name="Submissions S."/>
        </authorList>
    </citation>
    <scope>NUCLEOTIDE SEQUENCE [LARGE SCALE GENOMIC DNA]</scope>
    <source>
        <strain evidence="10">DSM 21054</strain>
    </source>
</reference>
<keyword evidence="5 7" id="KW-0627">Porphyrin biosynthesis</keyword>
<evidence type="ECO:0000313" key="10">
    <source>
        <dbReference type="Proteomes" id="UP000186917"/>
    </source>
</evidence>
<comment type="pathway">
    <text evidence="7">Porphyrin-containing compound metabolism; protoheme biosynthesis; protoheme from protoporphyrin-IX: step 1/1.</text>
</comment>
<feature type="binding site" evidence="7">
    <location>
        <position position="296"/>
    </location>
    <ligand>
        <name>Fe(2+)</name>
        <dbReference type="ChEBI" id="CHEBI:29033"/>
    </ligand>
</feature>
<keyword evidence="7" id="KW-0479">Metal-binding</keyword>
<dbReference type="AlphaFoldDB" id="A0A1N7KXN1"/>
<name>A0A1N7KXN1_9BACT</name>
<keyword evidence="4 7" id="KW-0456">Lyase</keyword>
<keyword evidence="2 7" id="KW-0408">Iron</keyword>
<sequence length="347" mass="39645">MQEKKRAIILMNLGSPDSTEVKDVRKYLDEFLMDKRVIHAPWFFRALLVKGLIVPFRAPKSAEAYRTIWWKEGSPLVVLTQQLQKAVQEKVSVPVEIAMRYGNPTPKAAYDSLLKQVPDLEEVILFPLYPHYAMSSYETAVEYMKEVKEKQGYKFTLTIVPPYYNDKDYIKALSASIQPYLKEDYDKIIFSYHGIPERHIKLGDVTGCHCLQTENCCSTPSPAHAYCYRHQTFETTRLVQQELNLPAEKVEQTFQSRLGRDKWLLPFTAVRLAELPNEGVKKVLVVCPAFVSDCLETLEEMAIGGKEIFEHAGGEHFTHIPCMNVQTQWVDALVKLSGAPKTEPVKA</sequence>
<dbReference type="GO" id="GO:0006783">
    <property type="term" value="P:heme biosynthetic process"/>
    <property type="evidence" value="ECO:0007669"/>
    <property type="project" value="UniProtKB-UniRule"/>
</dbReference>
<dbReference type="GO" id="GO:0004325">
    <property type="term" value="F:ferrochelatase activity"/>
    <property type="evidence" value="ECO:0007669"/>
    <property type="project" value="UniProtKB-UniRule"/>
</dbReference>
<dbReference type="STRING" id="477680.SAMN05421788_101489"/>
<evidence type="ECO:0000256" key="8">
    <source>
        <dbReference type="RuleBase" id="RU004185"/>
    </source>
</evidence>
<gene>
    <name evidence="7" type="primary">hemH</name>
    <name evidence="9" type="ORF">SAMN05421788_101489</name>
</gene>
<organism evidence="9 10">
    <name type="scientific">Filimonas lacunae</name>
    <dbReference type="NCBI Taxonomy" id="477680"/>
    <lineage>
        <taxon>Bacteria</taxon>
        <taxon>Pseudomonadati</taxon>
        <taxon>Bacteroidota</taxon>
        <taxon>Chitinophagia</taxon>
        <taxon>Chitinophagales</taxon>
        <taxon>Chitinophagaceae</taxon>
        <taxon>Filimonas</taxon>
    </lineage>
</organism>
<dbReference type="Pfam" id="PF00762">
    <property type="entry name" value="Ferrochelatase"/>
    <property type="match status" value="1"/>
</dbReference>
<keyword evidence="10" id="KW-1185">Reference proteome</keyword>
<proteinExistence type="inferred from homology"/>
<comment type="subcellular location">
    <subcellularLocation>
        <location evidence="7">Cytoplasm</location>
    </subcellularLocation>
</comment>
<dbReference type="InterPro" id="IPR033644">
    <property type="entry name" value="Ferrochelatase_C"/>
</dbReference>
<dbReference type="EMBL" id="FTOR01000001">
    <property type="protein sequence ID" value="SIS66311.1"/>
    <property type="molecule type" value="Genomic_DNA"/>
</dbReference>
<dbReference type="GO" id="GO:0005737">
    <property type="term" value="C:cytoplasm"/>
    <property type="evidence" value="ECO:0007669"/>
    <property type="project" value="UniProtKB-SubCell"/>
</dbReference>
<comment type="catalytic activity">
    <reaction evidence="7">
        <text>heme b + 2 H(+) = protoporphyrin IX + Fe(2+)</text>
        <dbReference type="Rhea" id="RHEA:22584"/>
        <dbReference type="ChEBI" id="CHEBI:15378"/>
        <dbReference type="ChEBI" id="CHEBI:29033"/>
        <dbReference type="ChEBI" id="CHEBI:57306"/>
        <dbReference type="ChEBI" id="CHEBI:60344"/>
        <dbReference type="EC" id="4.98.1.1"/>
    </reaction>
</comment>